<dbReference type="Gene3D" id="3.90.10.10">
    <property type="entry name" value="Cytochrome C3"/>
    <property type="match status" value="1"/>
</dbReference>
<dbReference type="Gene3D" id="1.10.287.3080">
    <property type="match status" value="1"/>
</dbReference>
<dbReference type="Pfam" id="PF22678">
    <property type="entry name" value="Cytochrom_c_NrfB-like"/>
    <property type="match status" value="1"/>
</dbReference>
<name>A0A7V1I435_DESA2</name>
<organism evidence="5">
    <name type="scientific">Desulfofervidus auxilii</name>
    <dbReference type="NCBI Taxonomy" id="1621989"/>
    <lineage>
        <taxon>Bacteria</taxon>
        <taxon>Pseudomonadati</taxon>
        <taxon>Thermodesulfobacteriota</taxon>
        <taxon>Candidatus Desulfofervidia</taxon>
        <taxon>Candidatus Desulfofervidales</taxon>
        <taxon>Candidatus Desulfofervidaceae</taxon>
        <taxon>Candidatus Desulfofervidus</taxon>
    </lineage>
</organism>
<feature type="signal peptide" evidence="2">
    <location>
        <begin position="1"/>
        <end position="23"/>
    </location>
</feature>
<dbReference type="Pfam" id="PF09699">
    <property type="entry name" value="Paired_CXXCH_1"/>
    <property type="match status" value="2"/>
</dbReference>
<accession>A0A7V1I435</accession>
<dbReference type="InterPro" id="IPR053875">
    <property type="entry name" value="Cytochrom_c_NrfB-like_dom"/>
</dbReference>
<dbReference type="Proteomes" id="UP000886268">
    <property type="component" value="Unassembled WGS sequence"/>
</dbReference>
<evidence type="ECO:0000256" key="1">
    <source>
        <dbReference type="ARBA" id="ARBA00022729"/>
    </source>
</evidence>
<comment type="caution">
    <text evidence="5">The sequence shown here is derived from an EMBL/GenBank/DDBJ whole genome shotgun (WGS) entry which is preliminary data.</text>
</comment>
<proteinExistence type="predicted"/>
<evidence type="ECO:0000313" key="5">
    <source>
        <dbReference type="EMBL" id="HEB74026.1"/>
    </source>
</evidence>
<dbReference type="NCBIfam" id="TIGR01905">
    <property type="entry name" value="paired_CXXCH_1"/>
    <property type="match status" value="2"/>
</dbReference>
<dbReference type="NCBIfam" id="TIGR03508">
    <property type="entry name" value="decahem_SO"/>
    <property type="match status" value="1"/>
</dbReference>
<dbReference type="PANTHER" id="PTHR35038:SF6">
    <property type="entry name" value="SURFACE LOCALIZED DECAHEME CYTOCHROME C LIPOPROTEIN"/>
    <property type="match status" value="1"/>
</dbReference>
<protein>
    <submittedName>
        <fullName evidence="5">DmsE family decaheme c-type cytochrome</fullName>
    </submittedName>
</protein>
<keyword evidence="1 2" id="KW-0732">Signal</keyword>
<dbReference type="InterPro" id="IPR051829">
    <property type="entry name" value="Multiheme_Cytochr_ET"/>
</dbReference>
<dbReference type="NCBIfam" id="NF041028">
    <property type="entry name" value="decahem_GSU2203"/>
    <property type="match status" value="1"/>
</dbReference>
<evidence type="ECO:0000259" key="3">
    <source>
        <dbReference type="Pfam" id="PF09699"/>
    </source>
</evidence>
<feature type="domain" description="Doubled CXXCH motif" evidence="3">
    <location>
        <begin position="241"/>
        <end position="276"/>
    </location>
</feature>
<reference evidence="5" key="1">
    <citation type="journal article" date="2020" name="mSystems">
        <title>Genome- and Community-Level Interaction Insights into Carbon Utilization and Element Cycling Functions of Hydrothermarchaeota in Hydrothermal Sediment.</title>
        <authorList>
            <person name="Zhou Z."/>
            <person name="Liu Y."/>
            <person name="Xu W."/>
            <person name="Pan J."/>
            <person name="Luo Z.H."/>
            <person name="Li M."/>
        </authorList>
    </citation>
    <scope>NUCLEOTIDE SEQUENCE [LARGE SCALE GENOMIC DNA]</scope>
    <source>
        <strain evidence="5">HyVt-45</strain>
    </source>
</reference>
<evidence type="ECO:0000256" key="2">
    <source>
        <dbReference type="SAM" id="SignalP"/>
    </source>
</evidence>
<feature type="domain" description="Cytochrome c-type protein NrfB-like" evidence="4">
    <location>
        <begin position="77"/>
        <end position="151"/>
    </location>
</feature>
<dbReference type="SUPFAM" id="SSF48695">
    <property type="entry name" value="Multiheme cytochromes"/>
    <property type="match status" value="1"/>
</dbReference>
<feature type="domain" description="Doubled CXXCH motif" evidence="3">
    <location>
        <begin position="192"/>
        <end position="234"/>
    </location>
</feature>
<dbReference type="InterPro" id="IPR020015">
    <property type="entry name" value="Decahaem_cyt-c_DmsE"/>
</dbReference>
<dbReference type="PANTHER" id="PTHR35038">
    <property type="entry name" value="DISSIMILATORY SULFITE REDUCTASE SIRA"/>
    <property type="match status" value="1"/>
</dbReference>
<dbReference type="InterPro" id="IPR036280">
    <property type="entry name" value="Multihaem_cyt_sf"/>
</dbReference>
<dbReference type="InterPro" id="IPR010177">
    <property type="entry name" value="Paired_CXXCH_1"/>
</dbReference>
<dbReference type="PROSITE" id="PS51257">
    <property type="entry name" value="PROKAR_LIPOPROTEIN"/>
    <property type="match status" value="1"/>
</dbReference>
<gene>
    <name evidence="5" type="ORF">ENJ03_02255</name>
</gene>
<feature type="chain" id="PRO_5030970411" evidence="2">
    <location>
        <begin position="24"/>
        <end position="322"/>
    </location>
</feature>
<dbReference type="AlphaFoldDB" id="A0A7V1I435"/>
<sequence length="322" mass="35326">MSKWNVCKIGALCFGLMFLVILACQSPLKTSTLPTIPGATYVGDKTCLDCHEDVVSAFKNTAHGKIADFEVIGKKGCESCHGPGNLHAEEGDVSKILSFKNLSPSEASSVCLKCHKQESELMDWWGSMHAKTGEGCTSCHEIHKKQAIVITHRSPAEPQRASVSKVSLKAPEPELCFKCHSDIQAQANYPSHHPVKERKMKCSDCHNVHSGVVNGLKTEERLNDLCFNCHSDKQGPFTFEHEPVVEDCTICHEPHGTVANNLLKVNEPFLCLQCHHVHFQINHHKDVAMTAALRCTQCHPQIHGGDYPSGVTTTGGGDSLMR</sequence>
<evidence type="ECO:0000259" key="4">
    <source>
        <dbReference type="Pfam" id="PF22678"/>
    </source>
</evidence>
<dbReference type="GO" id="GO:0016491">
    <property type="term" value="F:oxidoreductase activity"/>
    <property type="evidence" value="ECO:0007669"/>
    <property type="project" value="TreeGrafter"/>
</dbReference>
<dbReference type="EMBL" id="DRKW01000129">
    <property type="protein sequence ID" value="HEB74026.1"/>
    <property type="molecule type" value="Genomic_DNA"/>
</dbReference>